<dbReference type="EMBL" id="GEBQ01010185">
    <property type="protein sequence ID" value="JAT29792.1"/>
    <property type="molecule type" value="Transcribed_RNA"/>
</dbReference>
<reference evidence="1" key="1">
    <citation type="submission" date="2015-11" db="EMBL/GenBank/DDBJ databases">
        <title>De novo transcriptome assembly of four potential Pierce s Disease insect vectors from Arizona vineyards.</title>
        <authorList>
            <person name="Tassone E.E."/>
        </authorList>
    </citation>
    <scope>NUCLEOTIDE SEQUENCE</scope>
</reference>
<feature type="non-terminal residue" evidence="1">
    <location>
        <position position="154"/>
    </location>
</feature>
<evidence type="ECO:0000313" key="1">
    <source>
        <dbReference type="EMBL" id="JAT29792.1"/>
    </source>
</evidence>
<protein>
    <recommendedName>
        <fullName evidence="2">Reverse transcriptase domain-containing protein</fullName>
    </recommendedName>
</protein>
<dbReference type="AlphaFoldDB" id="A0A1B6M1J7"/>
<feature type="non-terminal residue" evidence="1">
    <location>
        <position position="1"/>
    </location>
</feature>
<accession>A0A1B6M1J7</accession>
<evidence type="ECO:0008006" key="2">
    <source>
        <dbReference type="Google" id="ProtNLM"/>
    </source>
</evidence>
<proteinExistence type="predicted"/>
<sequence length="154" mass="17596">CNKARQLSNSRLIEQSENKNKAVWDVVRSELGVKKSKKDFPNMQLENKNSSNGQEIVNFLNLKYVNISEEVKASFDKHKANVLTEQKSKTFQPEFNFKHVSAIHVENIIKSLKTKASVGWDEIPIVIIKDTKSTISKPLSFLVNECFDRGIFPD</sequence>
<name>A0A1B6M1J7_9HEMI</name>
<gene>
    <name evidence="1" type="ORF">g.52718</name>
</gene>
<organism evidence="1">
    <name type="scientific">Graphocephala atropunctata</name>
    <dbReference type="NCBI Taxonomy" id="36148"/>
    <lineage>
        <taxon>Eukaryota</taxon>
        <taxon>Metazoa</taxon>
        <taxon>Ecdysozoa</taxon>
        <taxon>Arthropoda</taxon>
        <taxon>Hexapoda</taxon>
        <taxon>Insecta</taxon>
        <taxon>Pterygota</taxon>
        <taxon>Neoptera</taxon>
        <taxon>Paraneoptera</taxon>
        <taxon>Hemiptera</taxon>
        <taxon>Auchenorrhyncha</taxon>
        <taxon>Membracoidea</taxon>
        <taxon>Cicadellidae</taxon>
        <taxon>Cicadellinae</taxon>
        <taxon>Cicadellini</taxon>
        <taxon>Graphocephala</taxon>
    </lineage>
</organism>